<comment type="caution">
    <text evidence="3">The sequence shown here is derived from an EMBL/GenBank/DDBJ whole genome shotgun (WGS) entry which is preliminary data.</text>
</comment>
<dbReference type="AlphaFoldDB" id="A0A432MK00"/>
<dbReference type="SUPFAM" id="SSF82866">
    <property type="entry name" value="Multidrug efflux transporter AcrB transmembrane domain"/>
    <property type="match status" value="2"/>
</dbReference>
<dbReference type="PRINTS" id="PR00702">
    <property type="entry name" value="ACRIFLAVINRP"/>
</dbReference>
<dbReference type="Gene3D" id="3.30.70.1430">
    <property type="entry name" value="Multidrug efflux transporter AcrB pore domain"/>
    <property type="match status" value="2"/>
</dbReference>
<dbReference type="Gene3D" id="3.30.70.1440">
    <property type="entry name" value="Multidrug efflux transporter AcrB pore domain"/>
    <property type="match status" value="1"/>
</dbReference>
<dbReference type="EMBL" id="RYZH01000018">
    <property type="protein sequence ID" value="RUL87733.1"/>
    <property type="molecule type" value="Genomic_DNA"/>
</dbReference>
<dbReference type="InterPro" id="IPR001036">
    <property type="entry name" value="Acrflvin-R"/>
</dbReference>
<protein>
    <submittedName>
        <fullName evidence="3">Efflux RND transporter permease subunit</fullName>
    </submittedName>
</protein>
<dbReference type="Gene3D" id="1.20.1640.10">
    <property type="entry name" value="Multidrug efflux transporter AcrB transmembrane domain"/>
    <property type="match status" value="2"/>
</dbReference>
<dbReference type="OrthoDB" id="220575at2"/>
<dbReference type="GO" id="GO:0005886">
    <property type="term" value="C:plasma membrane"/>
    <property type="evidence" value="ECO:0007669"/>
    <property type="project" value="TreeGrafter"/>
</dbReference>
<feature type="transmembrane region" description="Helical" evidence="2">
    <location>
        <begin position="358"/>
        <end position="379"/>
    </location>
</feature>
<evidence type="ECO:0000313" key="3">
    <source>
        <dbReference type="EMBL" id="RUL87733.1"/>
    </source>
</evidence>
<feature type="transmembrane region" description="Helical" evidence="2">
    <location>
        <begin position="458"/>
        <end position="480"/>
    </location>
</feature>
<dbReference type="RefSeq" id="WP_126725442.1">
    <property type="nucleotide sequence ID" value="NZ_RYZH01000018.1"/>
</dbReference>
<feature type="transmembrane region" description="Helical" evidence="2">
    <location>
        <begin position="889"/>
        <end position="908"/>
    </location>
</feature>
<dbReference type="InterPro" id="IPR027463">
    <property type="entry name" value="AcrB_DN_DC_subdom"/>
</dbReference>
<feature type="transmembrane region" description="Helical" evidence="2">
    <location>
        <begin position="529"/>
        <end position="554"/>
    </location>
</feature>
<feature type="transmembrane region" description="Helical" evidence="2">
    <location>
        <begin position="963"/>
        <end position="982"/>
    </location>
</feature>
<accession>A0A432MK00</accession>
<feature type="region of interest" description="Disordered" evidence="1">
    <location>
        <begin position="1038"/>
        <end position="1064"/>
    </location>
</feature>
<gene>
    <name evidence="3" type="ORF">TsocGM_11150</name>
</gene>
<dbReference type="PANTHER" id="PTHR32063:SF0">
    <property type="entry name" value="SWARMING MOTILITY PROTEIN SWRC"/>
    <property type="match status" value="1"/>
</dbReference>
<sequence length="1064" mass="116910">MTVSDVCINRPVFTWVLMLIPVVLGLVSYNRLGVDLFPDVEFPVASVTTVLPNASVEEMETSVTKPIEDILNTISGIEELRSTTYEGISIVTVQFDLSKQADVGVQEVRDKVNAILPNLPDGIESPVVSKFETDAMPILTIAVSGRRDFREVTEIARRRIKERLETVSGVGAITLVGGRTRAMNVIVDTDALAAYNLSIEDIRSALVRQSLEVPGGRVDRGSREEILRVLGRLETEREFNDLIIETRDGYPVRIRDIGRVEDSVEEPRSLARLDGENAVSLIVQKQSGTNTVQVAHEIKERLQELRASLPPDIETVIIRDQSRFIEQSIEEVKFHLILAAVLVSGTILLFIRDWRTTLIATLAIPTSIIPTFLFMDIMGFTLNNITMLGLILAIGIVIDDAVVVHENIFRHMEEDGMDGMTASRIGTREIALPVFATSLSLIVIFLPIAFIGGIIGRFFASFGFVVAFAVAMSLFVSFTLTPMLCSRFLKLEDARHTGHAKSKSGVFYRLVDRSYGWVLRRSLTRFGMLGVILLAVLAIGSTVPIGMATGFSLIPRDDQSEYEVVVQTPEGYTLEQTDRLTKELEARIRALPGTKNLFTTIGSLSNGVQVKGQGDVTQATIYVRMPELSERQFSQFEVQDQARAMMEAYPDLRVSVNDVSAFQGGRRAQIFQMNLAGPELEKLADYAQTLKDRLAAHGGITDLDTTLSLRKPEVRVAIDRERAADLDIPISTIGESLRVMVGGLPVTTFRDGGEQYDVWLRAEAEDRGSSEALENLNLYSPTAGLVKLTSLARLEPDFGPTEIERLDRERIVTVLGNPTAELPLGQVVSLSNEILEEIGMEPGYRAVVSGQAKTLEETFVYFTVAFVLSGVFMYLILAAQFESWLQPVAIMMALPVTVPFGLLSMLLWDTPMDLYAMFGLFMLVGIVKKNGILQVNATNDLRKEGWPRLEAVIAANHLRLRPILMTTVMLVAAMIPIALGRGPGAGSRASMAKVIIGGQMLSLVLALVVTPVFYVLLDTWTNFTRRLGIRFSVHDEGGSAGDGHGPQAERAGEPVVAGSPGDGR</sequence>
<feature type="transmembrane region" description="Helical" evidence="2">
    <location>
        <begin position="859"/>
        <end position="877"/>
    </location>
</feature>
<name>A0A432MK00_9BACT</name>
<dbReference type="SUPFAM" id="SSF82714">
    <property type="entry name" value="Multidrug efflux transporter AcrB TolC docking domain, DN and DC subdomains"/>
    <property type="match status" value="2"/>
</dbReference>
<proteinExistence type="predicted"/>
<dbReference type="SUPFAM" id="SSF82693">
    <property type="entry name" value="Multidrug efflux transporter AcrB pore domain, PN1, PN2, PC1 and PC2 subdomains"/>
    <property type="match status" value="3"/>
</dbReference>
<keyword evidence="4" id="KW-1185">Reference proteome</keyword>
<feature type="transmembrane region" description="Helical" evidence="2">
    <location>
        <begin position="385"/>
        <end position="409"/>
    </location>
</feature>
<dbReference type="Proteomes" id="UP000280296">
    <property type="component" value="Unassembled WGS sequence"/>
</dbReference>
<reference evidence="3 4" key="2">
    <citation type="submission" date="2019-01" db="EMBL/GenBank/DDBJ databases">
        <title>Tautonia sociabilis, a novel thermotolerant planctomycete of Isosphaeraceae family, isolated from a 4000 m deep subterranean habitat.</title>
        <authorList>
            <person name="Kovaleva O.L."/>
            <person name="Elcheninov A.G."/>
            <person name="Van Heerden E."/>
            <person name="Toshchakov S.V."/>
            <person name="Novikov A."/>
            <person name="Bonch-Osmolovskaya E.A."/>
            <person name="Kublanov I.V."/>
        </authorList>
    </citation>
    <scope>NUCLEOTIDE SEQUENCE [LARGE SCALE GENOMIC DNA]</scope>
    <source>
        <strain evidence="3 4">GM2012</strain>
    </source>
</reference>
<keyword evidence="2" id="KW-1133">Transmembrane helix</keyword>
<keyword evidence="2" id="KW-0812">Transmembrane</keyword>
<keyword evidence="2" id="KW-0472">Membrane</keyword>
<dbReference type="Gene3D" id="3.30.70.1320">
    <property type="entry name" value="Multidrug efflux transporter AcrB pore domain like"/>
    <property type="match status" value="1"/>
</dbReference>
<feature type="transmembrane region" description="Helical" evidence="2">
    <location>
        <begin position="12"/>
        <end position="29"/>
    </location>
</feature>
<dbReference type="PANTHER" id="PTHR32063">
    <property type="match status" value="1"/>
</dbReference>
<feature type="transmembrane region" description="Helical" evidence="2">
    <location>
        <begin position="332"/>
        <end position="351"/>
    </location>
</feature>
<organism evidence="3 4">
    <name type="scientific">Tautonia sociabilis</name>
    <dbReference type="NCBI Taxonomy" id="2080755"/>
    <lineage>
        <taxon>Bacteria</taxon>
        <taxon>Pseudomonadati</taxon>
        <taxon>Planctomycetota</taxon>
        <taxon>Planctomycetia</taxon>
        <taxon>Isosphaerales</taxon>
        <taxon>Isosphaeraceae</taxon>
        <taxon>Tautonia</taxon>
    </lineage>
</organism>
<feature type="transmembrane region" description="Helical" evidence="2">
    <location>
        <begin position="914"/>
        <end position="933"/>
    </location>
</feature>
<dbReference type="GO" id="GO:0042910">
    <property type="term" value="F:xenobiotic transmembrane transporter activity"/>
    <property type="evidence" value="ECO:0007669"/>
    <property type="project" value="TreeGrafter"/>
</dbReference>
<feature type="transmembrane region" description="Helical" evidence="2">
    <location>
        <begin position="994"/>
        <end position="1017"/>
    </location>
</feature>
<feature type="transmembrane region" description="Helical" evidence="2">
    <location>
        <begin position="430"/>
        <end position="452"/>
    </location>
</feature>
<evidence type="ECO:0000256" key="2">
    <source>
        <dbReference type="SAM" id="Phobius"/>
    </source>
</evidence>
<dbReference type="Gene3D" id="3.30.2090.10">
    <property type="entry name" value="Multidrug efflux transporter AcrB TolC docking domain, DN and DC subdomains"/>
    <property type="match status" value="2"/>
</dbReference>
<evidence type="ECO:0000313" key="4">
    <source>
        <dbReference type="Proteomes" id="UP000280296"/>
    </source>
</evidence>
<evidence type="ECO:0000256" key="1">
    <source>
        <dbReference type="SAM" id="MobiDB-lite"/>
    </source>
</evidence>
<reference evidence="3 4" key="1">
    <citation type="submission" date="2018-12" db="EMBL/GenBank/DDBJ databases">
        <authorList>
            <person name="Toschakov S.V."/>
        </authorList>
    </citation>
    <scope>NUCLEOTIDE SEQUENCE [LARGE SCALE GENOMIC DNA]</scope>
    <source>
        <strain evidence="3 4">GM2012</strain>
    </source>
</reference>
<dbReference type="Pfam" id="PF00873">
    <property type="entry name" value="ACR_tran"/>
    <property type="match status" value="1"/>
</dbReference>